<dbReference type="Proteomes" id="UP001180087">
    <property type="component" value="Chromosome"/>
</dbReference>
<dbReference type="EMBL" id="CP129113">
    <property type="protein sequence ID" value="WLV25409.1"/>
    <property type="molecule type" value="Genomic_DNA"/>
</dbReference>
<organism evidence="1 2">
    <name type="scientific">Aciduricibacillus chroicocephali</name>
    <dbReference type="NCBI Taxonomy" id="3054939"/>
    <lineage>
        <taxon>Bacteria</taxon>
        <taxon>Bacillati</taxon>
        <taxon>Bacillota</taxon>
        <taxon>Bacilli</taxon>
        <taxon>Bacillales</taxon>
        <taxon>Bacillaceae</taxon>
        <taxon>Aciduricibacillus</taxon>
    </lineage>
</organism>
<keyword evidence="2" id="KW-1185">Reference proteome</keyword>
<name>A0ABY9KX12_9BACI</name>
<dbReference type="RefSeq" id="WP_348029197.1">
    <property type="nucleotide sequence ID" value="NZ_CP129113.1"/>
</dbReference>
<gene>
    <name evidence="1" type="ORF">QR721_04050</name>
</gene>
<sequence>MMNEVMHLKRELHAERLLAGFVEKEGVNDFNFFQKGNTQGVLLFEYF</sequence>
<proteinExistence type="predicted"/>
<evidence type="ECO:0000313" key="2">
    <source>
        <dbReference type="Proteomes" id="UP001180087"/>
    </source>
</evidence>
<protein>
    <submittedName>
        <fullName evidence="1">Uncharacterized protein</fullName>
    </submittedName>
</protein>
<evidence type="ECO:0000313" key="1">
    <source>
        <dbReference type="EMBL" id="WLV25409.1"/>
    </source>
</evidence>
<accession>A0ABY9KX12</accession>
<reference evidence="1" key="1">
    <citation type="submission" date="2023-06" db="EMBL/GenBank/DDBJ databases">
        <title>A Treasure from Seagulls: Isolation and Description of Aciduricobacillus qingdaonensis gen. nov., sp. nov., a Rare Obligately Uric Acid-utilizing Member in the Family Bacillaceae.</title>
        <authorList>
            <person name="Liu W."/>
            <person name="Wang B."/>
        </authorList>
    </citation>
    <scope>NUCLEOTIDE SEQUENCE</scope>
    <source>
        <strain evidence="1">44XB</strain>
    </source>
</reference>